<dbReference type="HOGENOM" id="CLU_054353_2_1_2"/>
<dbReference type="GeneID" id="10289190"/>
<keyword evidence="4" id="KW-0028">Amino-acid biosynthesis</keyword>
<dbReference type="Proteomes" id="UP000007485">
    <property type="component" value="Chromosome"/>
</dbReference>
<dbReference type="InterPro" id="IPR004666">
    <property type="entry name" value="Rp_bS6_RimK/Lys_biosynth_LsyX"/>
</dbReference>
<dbReference type="FunFam" id="3.30.470.20:FF:000058">
    <property type="entry name" value="Alpha-aminoadipate--LysW ligase LysX protein"/>
    <property type="match status" value="1"/>
</dbReference>
<evidence type="ECO:0000256" key="2">
    <source>
        <dbReference type="ARBA" id="ARBA00006239"/>
    </source>
</evidence>
<keyword evidence="5" id="KW-0479">Metal-binding</keyword>
<dbReference type="GO" id="GO:0009085">
    <property type="term" value="P:lysine biosynthetic process"/>
    <property type="evidence" value="ECO:0007669"/>
    <property type="project" value="InterPro"/>
</dbReference>
<accession>F0QTM9</accession>
<keyword evidence="7 10" id="KW-0067">ATP-binding</keyword>
<evidence type="ECO:0000256" key="8">
    <source>
        <dbReference type="ARBA" id="ARBA00022842"/>
    </source>
</evidence>
<dbReference type="STRING" id="985053.VMUT_1538"/>
<protein>
    <submittedName>
        <fullName evidence="12">Lysine biosynthesis enzyme LysX</fullName>
    </submittedName>
</protein>
<dbReference type="SUPFAM" id="SSF56059">
    <property type="entry name" value="Glutathione synthetase ATP-binding domain-like"/>
    <property type="match status" value="1"/>
</dbReference>
<proteinExistence type="inferred from homology"/>
<sequence length="285" mass="31662">MVLIEVVHFLYDVIRLDEKLLIREFDNLRMNYRLINAEKLTFEFPNSNDMGIAFIRTVSQHRTQMLSQLYEAIGGKSINPAMSILIGNNKAVTLAILSRLGVPIPNSVVALSSKVVIRSLDRVGVPAIVKPVHGSWGRLVSLVGSSDDMDLLIRHRDSMENPQYGTYLLQEFVKKPGRDIRVTVVGDRAVAAIYRYAVGDDWRTNTARGGKAEAVRIDPELEDISVRATKAIGAYYAGVDVVESDGGYKVLEVNTVPEFKNVQRVTGVNVARHIAELVLDMARRG</sequence>
<feature type="domain" description="ATP-grasp" evidence="11">
    <location>
        <begin position="94"/>
        <end position="279"/>
    </location>
</feature>
<evidence type="ECO:0000256" key="1">
    <source>
        <dbReference type="ARBA" id="ARBA00001946"/>
    </source>
</evidence>
<dbReference type="PROSITE" id="PS50975">
    <property type="entry name" value="ATP_GRASP"/>
    <property type="match status" value="1"/>
</dbReference>
<comment type="pathway">
    <text evidence="9">Amino-acid biosynthesis.</text>
</comment>
<dbReference type="SUPFAM" id="SSF52440">
    <property type="entry name" value="PreATP-grasp domain"/>
    <property type="match status" value="1"/>
</dbReference>
<evidence type="ECO:0000256" key="10">
    <source>
        <dbReference type="PROSITE-ProRule" id="PRU00409"/>
    </source>
</evidence>
<dbReference type="NCBIfam" id="TIGR02144">
    <property type="entry name" value="LysX_arch"/>
    <property type="match status" value="1"/>
</dbReference>
<keyword evidence="6 10" id="KW-0547">Nucleotide-binding</keyword>
<dbReference type="InterPro" id="IPR054562">
    <property type="entry name" value="LysX/ArgX_preATP_grasp"/>
</dbReference>
<dbReference type="OrthoDB" id="33241at2157"/>
<comment type="similarity">
    <text evidence="2">Belongs to the RimK family. LysX subfamily.</text>
</comment>
<comment type="cofactor">
    <cofactor evidence="1">
        <name>Mg(2+)</name>
        <dbReference type="ChEBI" id="CHEBI:18420"/>
    </cofactor>
</comment>
<dbReference type="Pfam" id="PF08443">
    <property type="entry name" value="RimK"/>
    <property type="match status" value="1"/>
</dbReference>
<name>F0QTM9_VULM7</name>
<dbReference type="Pfam" id="PF22626">
    <property type="entry name" value="LysX_preATP_grasp"/>
    <property type="match status" value="1"/>
</dbReference>
<evidence type="ECO:0000313" key="13">
    <source>
        <dbReference type="Proteomes" id="UP000007485"/>
    </source>
</evidence>
<evidence type="ECO:0000256" key="3">
    <source>
        <dbReference type="ARBA" id="ARBA00022598"/>
    </source>
</evidence>
<reference evidence="12 13" key="1">
    <citation type="journal article" date="2011" name="J. Bacteriol.">
        <title>Complete genome sequence of 'Vulcanisaeta moutnovskia' strain 768-28, a novel member of the hyperthermophilic crenarchaeal genus vulcanisaeta.</title>
        <authorList>
            <person name="Gumerov V.M."/>
            <person name="Mardanov A.V."/>
            <person name="Beletsky A.V."/>
            <person name="Prokofeva M.I."/>
            <person name="Bonch-Osmolovskaya E.A."/>
            <person name="Ravin N.V."/>
            <person name="Skryabin K.G."/>
        </authorList>
    </citation>
    <scope>NUCLEOTIDE SEQUENCE [LARGE SCALE GENOMIC DNA]</scope>
    <source>
        <strain evidence="12 13">768-28</strain>
    </source>
</reference>
<dbReference type="PANTHER" id="PTHR21621:SF2">
    <property type="entry name" value="COENZYME GAMMA-F420-2:ALPHA-L-GLUTAMATE LIGASE"/>
    <property type="match status" value="1"/>
</dbReference>
<dbReference type="NCBIfam" id="TIGR00768">
    <property type="entry name" value="rimK_fam"/>
    <property type="match status" value="1"/>
</dbReference>
<keyword evidence="8" id="KW-0460">Magnesium</keyword>
<evidence type="ECO:0000256" key="9">
    <source>
        <dbReference type="ARBA" id="ARBA00029440"/>
    </source>
</evidence>
<dbReference type="InterPro" id="IPR011870">
    <property type="entry name" value="LysX_arch"/>
</dbReference>
<dbReference type="Gene3D" id="3.40.50.20">
    <property type="match status" value="1"/>
</dbReference>
<evidence type="ECO:0000256" key="4">
    <source>
        <dbReference type="ARBA" id="ARBA00022605"/>
    </source>
</evidence>
<dbReference type="GO" id="GO:0043774">
    <property type="term" value="F:coenzyme F420-2 alpha-glutamyl ligase activity"/>
    <property type="evidence" value="ECO:0007669"/>
    <property type="project" value="TreeGrafter"/>
</dbReference>
<dbReference type="GO" id="GO:0005524">
    <property type="term" value="F:ATP binding"/>
    <property type="evidence" value="ECO:0007669"/>
    <property type="project" value="UniProtKB-UniRule"/>
</dbReference>
<dbReference type="InterPro" id="IPR016185">
    <property type="entry name" value="PreATP-grasp_dom_sf"/>
</dbReference>
<dbReference type="GO" id="GO:0046872">
    <property type="term" value="F:metal ion binding"/>
    <property type="evidence" value="ECO:0007669"/>
    <property type="project" value="UniProtKB-KW"/>
</dbReference>
<dbReference type="KEGG" id="vmo:VMUT_1538"/>
<dbReference type="PANTHER" id="PTHR21621">
    <property type="entry name" value="RIBOSOMAL PROTEIN S6 MODIFICATION PROTEIN"/>
    <property type="match status" value="1"/>
</dbReference>
<dbReference type="Gene3D" id="3.30.470.20">
    <property type="entry name" value="ATP-grasp fold, B domain"/>
    <property type="match status" value="1"/>
</dbReference>
<dbReference type="AlphaFoldDB" id="F0QTM9"/>
<dbReference type="InterPro" id="IPR011761">
    <property type="entry name" value="ATP-grasp"/>
</dbReference>
<dbReference type="GO" id="GO:0005737">
    <property type="term" value="C:cytoplasm"/>
    <property type="evidence" value="ECO:0007669"/>
    <property type="project" value="TreeGrafter"/>
</dbReference>
<evidence type="ECO:0000313" key="12">
    <source>
        <dbReference type="EMBL" id="ADY01742.1"/>
    </source>
</evidence>
<dbReference type="Gene3D" id="3.30.1490.20">
    <property type="entry name" value="ATP-grasp fold, A domain"/>
    <property type="match status" value="1"/>
</dbReference>
<evidence type="ECO:0000256" key="5">
    <source>
        <dbReference type="ARBA" id="ARBA00022723"/>
    </source>
</evidence>
<dbReference type="RefSeq" id="WP_013604904.1">
    <property type="nucleotide sequence ID" value="NC_015151.1"/>
</dbReference>
<evidence type="ECO:0000256" key="7">
    <source>
        <dbReference type="ARBA" id="ARBA00022840"/>
    </source>
</evidence>
<keyword evidence="3" id="KW-0436">Ligase</keyword>
<dbReference type="eggNOG" id="arCOG01589">
    <property type="taxonomic scope" value="Archaea"/>
</dbReference>
<evidence type="ECO:0000256" key="6">
    <source>
        <dbReference type="ARBA" id="ARBA00022741"/>
    </source>
</evidence>
<dbReference type="InterPro" id="IPR013815">
    <property type="entry name" value="ATP_grasp_subdomain_1"/>
</dbReference>
<keyword evidence="13" id="KW-1185">Reference proteome</keyword>
<evidence type="ECO:0000259" key="11">
    <source>
        <dbReference type="PROSITE" id="PS50975"/>
    </source>
</evidence>
<dbReference type="InterPro" id="IPR013651">
    <property type="entry name" value="ATP-grasp_RimK-type"/>
</dbReference>
<gene>
    <name evidence="12" type="ordered locus">VMUT_1538</name>
</gene>
<organism evidence="12 13">
    <name type="scientific">Vulcanisaeta moutnovskia (strain 768-28)</name>
    <dbReference type="NCBI Taxonomy" id="985053"/>
    <lineage>
        <taxon>Archaea</taxon>
        <taxon>Thermoproteota</taxon>
        <taxon>Thermoprotei</taxon>
        <taxon>Thermoproteales</taxon>
        <taxon>Thermoproteaceae</taxon>
        <taxon>Vulcanisaeta</taxon>
    </lineage>
</organism>
<dbReference type="EMBL" id="CP002529">
    <property type="protein sequence ID" value="ADY01742.1"/>
    <property type="molecule type" value="Genomic_DNA"/>
</dbReference>